<comment type="caution">
    <text evidence="1">The sequence shown here is derived from an EMBL/GenBank/DDBJ whole genome shotgun (WGS) entry which is preliminary data.</text>
</comment>
<evidence type="ECO:0000313" key="2">
    <source>
        <dbReference type="Proteomes" id="UP000075635"/>
    </source>
</evidence>
<organism evidence="1 2">
    <name type="scientific">Sorangium cellulosum</name>
    <name type="common">Polyangium cellulosum</name>
    <dbReference type="NCBI Taxonomy" id="56"/>
    <lineage>
        <taxon>Bacteria</taxon>
        <taxon>Pseudomonadati</taxon>
        <taxon>Myxococcota</taxon>
        <taxon>Polyangia</taxon>
        <taxon>Polyangiales</taxon>
        <taxon>Polyangiaceae</taxon>
        <taxon>Sorangium</taxon>
    </lineage>
</organism>
<sequence>MFTLLLPLVCACAPDASVQEGLAMRSGLLPSAEVQGSTTPAPGELSASGVVSNGFWPNALRPDSIPSTTLGALKVQALGGVVSRDFLRYAIGCALDRSQAIKLDGPGGAEEYRGAVGLAPEWTEGPLSPAKQRWVSACVAARTNYFGVPVMLSMRAQASAQLAAGPEERSAFTGKEGAFWGNLFGETPALYTCHVPDNLERSRARSRACATGHDTGSGIVGCGIIQRTGDCSSVCSTAADPAMGYAACNGSREVITTFLE</sequence>
<dbReference type="EMBL" id="JEMB01000763">
    <property type="protein sequence ID" value="KYF94087.1"/>
    <property type="molecule type" value="Genomic_DNA"/>
</dbReference>
<dbReference type="AlphaFoldDB" id="A0A150SPD6"/>
<reference evidence="1 2" key="1">
    <citation type="submission" date="2014-02" db="EMBL/GenBank/DDBJ databases">
        <title>The small core and large imbalanced accessory genome model reveals a collaborative survival strategy of Sorangium cellulosum strains in nature.</title>
        <authorList>
            <person name="Han K."/>
            <person name="Peng R."/>
            <person name="Blom J."/>
            <person name="Li Y.-Z."/>
        </authorList>
    </citation>
    <scope>NUCLEOTIDE SEQUENCE [LARGE SCALE GENOMIC DNA]</scope>
    <source>
        <strain evidence="1 2">So0011-07</strain>
    </source>
</reference>
<gene>
    <name evidence="1" type="ORF">BE17_27820</name>
</gene>
<name>A0A150SPD6_SORCE</name>
<accession>A0A150SPD6</accession>
<proteinExistence type="predicted"/>
<protein>
    <submittedName>
        <fullName evidence="1">Uncharacterized protein</fullName>
    </submittedName>
</protein>
<dbReference type="Proteomes" id="UP000075635">
    <property type="component" value="Unassembled WGS sequence"/>
</dbReference>
<evidence type="ECO:0000313" key="1">
    <source>
        <dbReference type="EMBL" id="KYF94087.1"/>
    </source>
</evidence>